<protein>
    <submittedName>
        <fullName evidence="2">Uncharacterized protein</fullName>
    </submittedName>
</protein>
<reference evidence="2" key="1">
    <citation type="journal article" date="2023" name="G3 (Bethesda)">
        <title>Whole genome assembly and annotation of the endangered Caribbean coral Acropora cervicornis.</title>
        <authorList>
            <person name="Selwyn J.D."/>
            <person name="Vollmer S.V."/>
        </authorList>
    </citation>
    <scope>NUCLEOTIDE SEQUENCE</scope>
    <source>
        <strain evidence="2">K2</strain>
    </source>
</reference>
<dbReference type="Proteomes" id="UP001249851">
    <property type="component" value="Unassembled WGS sequence"/>
</dbReference>
<proteinExistence type="predicted"/>
<feature type="signal peptide" evidence="1">
    <location>
        <begin position="1"/>
        <end position="25"/>
    </location>
</feature>
<keyword evidence="1" id="KW-0732">Signal</keyword>
<dbReference type="AlphaFoldDB" id="A0AAD9V390"/>
<sequence length="87" mass="9621">MALTKTILFLVLTAYVLIQVNESLAELDEKSLLWDMMKSDSLNGKAVRDIRELQNSSLQFVDRAVAEIYAIPGSATYSGTVVPVKET</sequence>
<dbReference type="EMBL" id="JARQWQ010000039">
    <property type="protein sequence ID" value="KAK2559638.1"/>
    <property type="molecule type" value="Genomic_DNA"/>
</dbReference>
<name>A0AAD9V390_ACRCE</name>
<keyword evidence="3" id="KW-1185">Reference proteome</keyword>
<evidence type="ECO:0000313" key="2">
    <source>
        <dbReference type="EMBL" id="KAK2559638.1"/>
    </source>
</evidence>
<gene>
    <name evidence="2" type="ORF">P5673_017721</name>
</gene>
<evidence type="ECO:0000313" key="3">
    <source>
        <dbReference type="Proteomes" id="UP001249851"/>
    </source>
</evidence>
<organism evidence="2 3">
    <name type="scientific">Acropora cervicornis</name>
    <name type="common">Staghorn coral</name>
    <dbReference type="NCBI Taxonomy" id="6130"/>
    <lineage>
        <taxon>Eukaryota</taxon>
        <taxon>Metazoa</taxon>
        <taxon>Cnidaria</taxon>
        <taxon>Anthozoa</taxon>
        <taxon>Hexacorallia</taxon>
        <taxon>Scleractinia</taxon>
        <taxon>Astrocoeniina</taxon>
        <taxon>Acroporidae</taxon>
        <taxon>Acropora</taxon>
    </lineage>
</organism>
<feature type="chain" id="PRO_5042003280" evidence="1">
    <location>
        <begin position="26"/>
        <end position="87"/>
    </location>
</feature>
<reference evidence="2" key="2">
    <citation type="journal article" date="2023" name="Science">
        <title>Genomic signatures of disease resistance in endangered staghorn corals.</title>
        <authorList>
            <person name="Vollmer S.V."/>
            <person name="Selwyn J.D."/>
            <person name="Despard B.A."/>
            <person name="Roesel C.L."/>
        </authorList>
    </citation>
    <scope>NUCLEOTIDE SEQUENCE</scope>
    <source>
        <strain evidence="2">K2</strain>
    </source>
</reference>
<evidence type="ECO:0000256" key="1">
    <source>
        <dbReference type="SAM" id="SignalP"/>
    </source>
</evidence>
<accession>A0AAD9V390</accession>
<comment type="caution">
    <text evidence="2">The sequence shown here is derived from an EMBL/GenBank/DDBJ whole genome shotgun (WGS) entry which is preliminary data.</text>
</comment>